<dbReference type="Proteomes" id="UP000299102">
    <property type="component" value="Unassembled WGS sequence"/>
</dbReference>
<accession>A0A4C2A025</accession>
<reference evidence="1 2" key="1">
    <citation type="journal article" date="2019" name="Commun. Biol.">
        <title>The bagworm genome reveals a unique fibroin gene that provides high tensile strength.</title>
        <authorList>
            <person name="Kono N."/>
            <person name="Nakamura H."/>
            <person name="Ohtoshi R."/>
            <person name="Tomita M."/>
            <person name="Numata K."/>
            <person name="Arakawa K."/>
        </authorList>
    </citation>
    <scope>NUCLEOTIDE SEQUENCE [LARGE SCALE GENOMIC DNA]</scope>
</reference>
<evidence type="ECO:0000313" key="1">
    <source>
        <dbReference type="EMBL" id="GBP92559.1"/>
    </source>
</evidence>
<organism evidence="1 2">
    <name type="scientific">Eumeta variegata</name>
    <name type="common">Bagworm moth</name>
    <name type="synonym">Eumeta japonica</name>
    <dbReference type="NCBI Taxonomy" id="151549"/>
    <lineage>
        <taxon>Eukaryota</taxon>
        <taxon>Metazoa</taxon>
        <taxon>Ecdysozoa</taxon>
        <taxon>Arthropoda</taxon>
        <taxon>Hexapoda</taxon>
        <taxon>Insecta</taxon>
        <taxon>Pterygota</taxon>
        <taxon>Neoptera</taxon>
        <taxon>Endopterygota</taxon>
        <taxon>Lepidoptera</taxon>
        <taxon>Glossata</taxon>
        <taxon>Ditrysia</taxon>
        <taxon>Tineoidea</taxon>
        <taxon>Psychidae</taxon>
        <taxon>Oiketicinae</taxon>
        <taxon>Eumeta</taxon>
    </lineage>
</organism>
<evidence type="ECO:0000313" key="2">
    <source>
        <dbReference type="Proteomes" id="UP000299102"/>
    </source>
</evidence>
<comment type="caution">
    <text evidence="1">The sequence shown here is derived from an EMBL/GenBank/DDBJ whole genome shotgun (WGS) entry which is preliminary data.</text>
</comment>
<sequence>MAPSEAGNAPVTPLGSQVCVDGGDHLPSDGAIARLSFENAIKKYRILDSGTWTLSFHDGPMCSLADAFVDNPARDNFRALESRKGEVPRKLLTMRINFDQ</sequence>
<name>A0A4C2A025_EUMVA</name>
<keyword evidence="2" id="KW-1185">Reference proteome</keyword>
<gene>
    <name evidence="1" type="ORF">EVAR_68459_1</name>
</gene>
<dbReference type="EMBL" id="BGZK01002284">
    <property type="protein sequence ID" value="GBP92559.1"/>
    <property type="molecule type" value="Genomic_DNA"/>
</dbReference>
<proteinExistence type="predicted"/>
<protein>
    <submittedName>
        <fullName evidence="1">Uncharacterized protein</fullName>
    </submittedName>
</protein>
<dbReference type="AlphaFoldDB" id="A0A4C2A025"/>